<evidence type="ECO:0000259" key="5">
    <source>
        <dbReference type="PROSITE" id="PS50127"/>
    </source>
</evidence>
<accession>A0A8H4AV31</accession>
<dbReference type="OrthoDB" id="7851174at2759"/>
<protein>
    <submittedName>
        <fullName evidence="6">Ubiquitin-conjugating enzyme</fullName>
    </submittedName>
</protein>
<gene>
    <name evidence="6" type="ORF">F8M41_009467</name>
</gene>
<evidence type="ECO:0000256" key="1">
    <source>
        <dbReference type="ARBA" id="ARBA00022679"/>
    </source>
</evidence>
<proteinExistence type="predicted"/>
<evidence type="ECO:0000313" key="6">
    <source>
        <dbReference type="EMBL" id="KAF0535897.1"/>
    </source>
</evidence>
<dbReference type="InterPro" id="IPR016135">
    <property type="entry name" value="UBQ-conjugating_enzyme/RWD"/>
</dbReference>
<name>A0A8H4AV31_GIGMA</name>
<keyword evidence="3" id="KW-0833">Ubl conjugation pathway</keyword>
<dbReference type="Pfam" id="PF00179">
    <property type="entry name" value="UQ_con"/>
    <property type="match status" value="1"/>
</dbReference>
<dbReference type="PANTHER" id="PTHR24068">
    <property type="entry name" value="UBIQUITIN-CONJUGATING ENZYME E2"/>
    <property type="match status" value="1"/>
</dbReference>
<dbReference type="FunFam" id="3.10.110.10:FF:000010">
    <property type="entry name" value="Ubiquitin-conjugating enzyme E2-16 kDa"/>
    <property type="match status" value="1"/>
</dbReference>
<keyword evidence="1" id="KW-0808">Transferase</keyword>
<dbReference type="Proteomes" id="UP000439903">
    <property type="component" value="Unassembled WGS sequence"/>
</dbReference>
<dbReference type="PROSITE" id="PS50127">
    <property type="entry name" value="UBC_2"/>
    <property type="match status" value="1"/>
</dbReference>
<keyword evidence="4" id="KW-0067">ATP-binding</keyword>
<organism evidence="6 7">
    <name type="scientific">Gigaspora margarita</name>
    <dbReference type="NCBI Taxonomy" id="4874"/>
    <lineage>
        <taxon>Eukaryota</taxon>
        <taxon>Fungi</taxon>
        <taxon>Fungi incertae sedis</taxon>
        <taxon>Mucoromycota</taxon>
        <taxon>Glomeromycotina</taxon>
        <taxon>Glomeromycetes</taxon>
        <taxon>Diversisporales</taxon>
        <taxon>Gigasporaceae</taxon>
        <taxon>Gigaspora</taxon>
    </lineage>
</organism>
<feature type="domain" description="UBC core" evidence="5">
    <location>
        <begin position="1"/>
        <end position="147"/>
    </location>
</feature>
<reference evidence="6 7" key="1">
    <citation type="journal article" date="2019" name="Environ. Microbiol.">
        <title>At the nexus of three kingdoms: the genome of the mycorrhizal fungus Gigaspora margarita provides insights into plant, endobacterial and fungal interactions.</title>
        <authorList>
            <person name="Venice F."/>
            <person name="Ghignone S."/>
            <person name="Salvioli di Fossalunga A."/>
            <person name="Amselem J."/>
            <person name="Novero M."/>
            <person name="Xianan X."/>
            <person name="Sedzielewska Toro K."/>
            <person name="Morin E."/>
            <person name="Lipzen A."/>
            <person name="Grigoriev I.V."/>
            <person name="Henrissat B."/>
            <person name="Martin F.M."/>
            <person name="Bonfante P."/>
        </authorList>
    </citation>
    <scope>NUCLEOTIDE SEQUENCE [LARGE SCALE GENOMIC DNA]</scope>
    <source>
        <strain evidence="6 7">BEG34</strain>
    </source>
</reference>
<dbReference type="Gene3D" id="3.10.110.10">
    <property type="entry name" value="Ubiquitin Conjugating Enzyme"/>
    <property type="match status" value="1"/>
</dbReference>
<dbReference type="EMBL" id="WTPW01000203">
    <property type="protein sequence ID" value="KAF0535897.1"/>
    <property type="molecule type" value="Genomic_DNA"/>
</dbReference>
<dbReference type="SMART" id="SM00212">
    <property type="entry name" value="UBCc"/>
    <property type="match status" value="1"/>
</dbReference>
<comment type="caution">
    <text evidence="6">The sequence shown here is derived from an EMBL/GenBank/DDBJ whole genome shotgun (WGS) entry which is preliminary data.</text>
</comment>
<evidence type="ECO:0000313" key="7">
    <source>
        <dbReference type="Proteomes" id="UP000439903"/>
    </source>
</evidence>
<keyword evidence="7" id="KW-1185">Reference proteome</keyword>
<dbReference type="GO" id="GO:0005524">
    <property type="term" value="F:ATP binding"/>
    <property type="evidence" value="ECO:0007669"/>
    <property type="project" value="UniProtKB-KW"/>
</dbReference>
<evidence type="ECO:0000256" key="2">
    <source>
        <dbReference type="ARBA" id="ARBA00022741"/>
    </source>
</evidence>
<evidence type="ECO:0000256" key="4">
    <source>
        <dbReference type="ARBA" id="ARBA00022840"/>
    </source>
</evidence>
<sequence length="147" mass="16787">MALKRINAELNDLGRDPSSFCSAGPVGEDFFHWQAMIIGPPESPYKDGAFFLDIHFPTEYPFKPPKVTFMTRIYHTNINSDGIICIDTIGDQWSPALTIWKVLKSICDLLINPNPDDPLVPENAHVYKTDHARYEATAREWTRKYAM</sequence>
<dbReference type="GO" id="GO:0004842">
    <property type="term" value="F:ubiquitin-protein transferase activity"/>
    <property type="evidence" value="ECO:0007669"/>
    <property type="project" value="UniProtKB-ARBA"/>
</dbReference>
<evidence type="ECO:0000256" key="3">
    <source>
        <dbReference type="ARBA" id="ARBA00022786"/>
    </source>
</evidence>
<dbReference type="SUPFAM" id="SSF54495">
    <property type="entry name" value="UBC-like"/>
    <property type="match status" value="1"/>
</dbReference>
<dbReference type="AlphaFoldDB" id="A0A8H4AV31"/>
<dbReference type="InterPro" id="IPR000608">
    <property type="entry name" value="UBC"/>
</dbReference>
<keyword evidence="2" id="KW-0547">Nucleotide-binding</keyword>